<dbReference type="PANTHER" id="PTHR11214">
    <property type="entry name" value="BETA-1,3-N-ACETYLGLUCOSAMINYLTRANSFERASE"/>
    <property type="match status" value="1"/>
</dbReference>
<keyword evidence="10" id="KW-0472">Membrane</keyword>
<dbReference type="Proteomes" id="UP000007264">
    <property type="component" value="Unassembled WGS sequence"/>
</dbReference>
<comment type="caution">
    <text evidence="12">The sequence shown here is derived from an EMBL/GenBank/DDBJ whole genome shotgun (WGS) entry which is preliminary data.</text>
</comment>
<organism evidence="12 13">
    <name type="scientific">Coccomyxa subellipsoidea (strain C-169)</name>
    <name type="common">Green microalga</name>
    <dbReference type="NCBI Taxonomy" id="574566"/>
    <lineage>
        <taxon>Eukaryota</taxon>
        <taxon>Viridiplantae</taxon>
        <taxon>Chlorophyta</taxon>
        <taxon>core chlorophytes</taxon>
        <taxon>Trebouxiophyceae</taxon>
        <taxon>Trebouxiophyceae incertae sedis</taxon>
        <taxon>Coccomyxaceae</taxon>
        <taxon>Coccomyxa</taxon>
        <taxon>Coccomyxa subellipsoidea</taxon>
    </lineage>
</organism>
<comment type="similarity">
    <text evidence="3 11">Belongs to the glycosyltransferase 31 family.</text>
</comment>
<dbReference type="OrthoDB" id="2139606at2759"/>
<evidence type="ECO:0000256" key="10">
    <source>
        <dbReference type="ARBA" id="ARBA00023136"/>
    </source>
</evidence>
<evidence type="ECO:0000256" key="1">
    <source>
        <dbReference type="ARBA" id="ARBA00004323"/>
    </source>
</evidence>
<sequence length="263" mass="29603">MPLPVGKPISSKPEAEANSDIVVVRGTEEYRNLPNKTLRLLRYALSSAKQWTHVLKTDDDCYVRGPALVSTLRLPAGTGSEGGFRFSGVYTGCLENMHGFYPLRNQDSKWHISYEEMPDEVVPWARKYLAGWGYMLSSDVALHIVRCTLRWERSPAEAPGWYQGLHWEDVLVGVIAGEVVGEEPQARDAFVPAWMRCMPETAVRHLDVEAPKMFQPLYELERGGGWQAGEVPCTEGNYAVGEYWSWKGWRDRLEGVQALGEVG</sequence>
<evidence type="ECO:0000256" key="6">
    <source>
        <dbReference type="ARBA" id="ARBA00022692"/>
    </source>
</evidence>
<evidence type="ECO:0000256" key="4">
    <source>
        <dbReference type="ARBA" id="ARBA00022676"/>
    </source>
</evidence>
<evidence type="ECO:0000256" key="2">
    <source>
        <dbReference type="ARBA" id="ARBA00004922"/>
    </source>
</evidence>
<dbReference type="InterPro" id="IPR002659">
    <property type="entry name" value="Glyco_trans_31"/>
</dbReference>
<dbReference type="KEGG" id="csl:COCSUDRAFT_64264"/>
<dbReference type="GO" id="GO:0016758">
    <property type="term" value="F:hexosyltransferase activity"/>
    <property type="evidence" value="ECO:0007669"/>
    <property type="project" value="InterPro"/>
</dbReference>
<evidence type="ECO:0000313" key="12">
    <source>
        <dbReference type="EMBL" id="EIE27507.1"/>
    </source>
</evidence>
<evidence type="ECO:0000256" key="9">
    <source>
        <dbReference type="ARBA" id="ARBA00023034"/>
    </source>
</evidence>
<dbReference type="eggNOG" id="KOG2287">
    <property type="taxonomic scope" value="Eukaryota"/>
</dbReference>
<protein>
    <recommendedName>
        <fullName evidence="11">Hexosyltransferase</fullName>
        <ecNumber evidence="11">2.4.1.-</ecNumber>
    </recommendedName>
</protein>
<keyword evidence="8" id="KW-1133">Transmembrane helix</keyword>
<evidence type="ECO:0000256" key="8">
    <source>
        <dbReference type="ARBA" id="ARBA00022989"/>
    </source>
</evidence>
<evidence type="ECO:0000313" key="13">
    <source>
        <dbReference type="Proteomes" id="UP000007264"/>
    </source>
</evidence>
<keyword evidence="4 11" id="KW-0328">Glycosyltransferase</keyword>
<dbReference type="Gene3D" id="3.90.550.50">
    <property type="match status" value="1"/>
</dbReference>
<dbReference type="Pfam" id="PF01762">
    <property type="entry name" value="Galactosyl_T"/>
    <property type="match status" value="1"/>
</dbReference>
<dbReference type="UniPathway" id="UPA00378"/>
<evidence type="ECO:0000256" key="7">
    <source>
        <dbReference type="ARBA" id="ARBA00022968"/>
    </source>
</evidence>
<evidence type="ECO:0000256" key="5">
    <source>
        <dbReference type="ARBA" id="ARBA00022679"/>
    </source>
</evidence>
<keyword evidence="6" id="KW-0812">Transmembrane</keyword>
<dbReference type="RefSeq" id="XP_005652051.1">
    <property type="nucleotide sequence ID" value="XM_005651994.1"/>
</dbReference>
<keyword evidence="13" id="KW-1185">Reference proteome</keyword>
<dbReference type="AlphaFoldDB" id="I0ZA38"/>
<keyword evidence="9 11" id="KW-0333">Golgi apparatus</keyword>
<dbReference type="EMBL" id="AGSI01000001">
    <property type="protein sequence ID" value="EIE27507.1"/>
    <property type="molecule type" value="Genomic_DNA"/>
</dbReference>
<dbReference type="GeneID" id="17045522"/>
<keyword evidence="7" id="KW-0735">Signal-anchor</keyword>
<dbReference type="EC" id="2.4.1.-" evidence="11"/>
<keyword evidence="5" id="KW-0808">Transferase</keyword>
<evidence type="ECO:0000256" key="11">
    <source>
        <dbReference type="RuleBase" id="RU363063"/>
    </source>
</evidence>
<reference evidence="12 13" key="1">
    <citation type="journal article" date="2012" name="Genome Biol.">
        <title>The genome of the polar eukaryotic microalga coccomyxa subellipsoidea reveals traits of cold adaptation.</title>
        <authorList>
            <person name="Blanc G."/>
            <person name="Agarkova I."/>
            <person name="Grimwood J."/>
            <person name="Kuo A."/>
            <person name="Brueggeman A."/>
            <person name="Dunigan D."/>
            <person name="Gurnon J."/>
            <person name="Ladunga I."/>
            <person name="Lindquist E."/>
            <person name="Lucas S."/>
            <person name="Pangilinan J."/>
            <person name="Proschold T."/>
            <person name="Salamov A."/>
            <person name="Schmutz J."/>
            <person name="Weeks D."/>
            <person name="Yamada T."/>
            <person name="Claverie J.M."/>
            <person name="Grigoriev I."/>
            <person name="Van Etten J."/>
            <person name="Lomsadze A."/>
            <person name="Borodovsky M."/>
        </authorList>
    </citation>
    <scope>NUCLEOTIDE SEQUENCE [LARGE SCALE GENOMIC DNA]</scope>
    <source>
        <strain evidence="12 13">C-169</strain>
    </source>
</reference>
<name>I0ZA38_COCSC</name>
<evidence type="ECO:0000256" key="3">
    <source>
        <dbReference type="ARBA" id="ARBA00008661"/>
    </source>
</evidence>
<comment type="pathway">
    <text evidence="2">Protein modification; protein glycosylation.</text>
</comment>
<accession>I0ZA38</accession>
<proteinExistence type="inferred from homology"/>
<comment type="cofactor">
    <cofactor evidence="11">
        <name>Mn(2+)</name>
        <dbReference type="ChEBI" id="CHEBI:29035"/>
    </cofactor>
</comment>
<gene>
    <name evidence="12" type="ORF">COCSUDRAFT_64264</name>
</gene>
<dbReference type="GO" id="GO:0000139">
    <property type="term" value="C:Golgi membrane"/>
    <property type="evidence" value="ECO:0007669"/>
    <property type="project" value="UniProtKB-SubCell"/>
</dbReference>
<keyword evidence="11" id="KW-0464">Manganese</keyword>
<comment type="subcellular location">
    <subcellularLocation>
        <location evidence="1 11">Golgi apparatus membrane</location>
        <topology evidence="1 11">Single-pass type II membrane protein</topology>
    </subcellularLocation>
</comment>